<dbReference type="RefSeq" id="WP_005944853.1">
    <property type="nucleotide sequence ID" value="NZ_KB890319.1"/>
</dbReference>
<feature type="transmembrane region" description="Helical" evidence="8">
    <location>
        <begin position="176"/>
        <end position="198"/>
    </location>
</feature>
<feature type="transmembrane region" description="Helical" evidence="8">
    <location>
        <begin position="256"/>
        <end position="279"/>
    </location>
</feature>
<dbReference type="EMBL" id="AQHY01000040">
    <property type="protein sequence ID" value="EOA52270.1"/>
    <property type="molecule type" value="Genomic_DNA"/>
</dbReference>
<dbReference type="AlphaFoldDB" id="U6R7U5"/>
<dbReference type="PANTHER" id="PTHR33908">
    <property type="entry name" value="MANNOSYLTRANSFERASE YKCB-RELATED"/>
    <property type="match status" value="1"/>
</dbReference>
<keyword evidence="5 8" id="KW-0812">Transmembrane</keyword>
<dbReference type="eggNOG" id="COG1807">
    <property type="taxonomic scope" value="Bacteria"/>
</dbReference>
<dbReference type="GeneID" id="60060485"/>
<feature type="transmembrane region" description="Helical" evidence="8">
    <location>
        <begin position="315"/>
        <end position="335"/>
    </location>
</feature>
<keyword evidence="7 8" id="KW-0472">Membrane</keyword>
<dbReference type="Proteomes" id="UP000017831">
    <property type="component" value="Unassembled WGS sequence"/>
</dbReference>
<dbReference type="InterPro" id="IPR038731">
    <property type="entry name" value="RgtA/B/C-like"/>
</dbReference>
<feature type="transmembrane region" description="Helical" evidence="8">
    <location>
        <begin position="113"/>
        <end position="131"/>
    </location>
</feature>
<dbReference type="GO" id="GO:0010041">
    <property type="term" value="P:response to iron(III) ion"/>
    <property type="evidence" value="ECO:0007669"/>
    <property type="project" value="TreeGrafter"/>
</dbReference>
<organism evidence="10 11">
    <name type="scientific">Phocaeicola massiliensis B84634 = Timone 84634 = DSM 17679 = JCM 13223</name>
    <dbReference type="NCBI Taxonomy" id="1121098"/>
    <lineage>
        <taxon>Bacteria</taxon>
        <taxon>Pseudomonadati</taxon>
        <taxon>Bacteroidota</taxon>
        <taxon>Bacteroidia</taxon>
        <taxon>Bacteroidales</taxon>
        <taxon>Bacteroidaceae</taxon>
        <taxon>Phocaeicola</taxon>
    </lineage>
</organism>
<dbReference type="GO" id="GO:0005886">
    <property type="term" value="C:plasma membrane"/>
    <property type="evidence" value="ECO:0007669"/>
    <property type="project" value="UniProtKB-SubCell"/>
</dbReference>
<proteinExistence type="predicted"/>
<keyword evidence="11" id="KW-1185">Reference proteome</keyword>
<keyword evidence="3" id="KW-0328">Glycosyltransferase</keyword>
<dbReference type="STRING" id="1121098.HMPREF1534_03696"/>
<comment type="caution">
    <text evidence="10">The sequence shown here is derived from an EMBL/GenBank/DDBJ whole genome shotgun (WGS) entry which is preliminary data.</text>
</comment>
<feature type="transmembrane region" description="Helical" evidence="8">
    <location>
        <begin position="410"/>
        <end position="430"/>
    </location>
</feature>
<reference evidence="10 11" key="1">
    <citation type="submission" date="2013-04" db="EMBL/GenBank/DDBJ databases">
        <title>The Genome Sequence of Bacteroides massiliensis DSM 17679.</title>
        <authorList>
            <consortium name="The Broad Institute Genomics Platform"/>
            <person name="Earl A."/>
            <person name="Ward D."/>
            <person name="Feldgarden M."/>
            <person name="Gevers D."/>
            <person name="Martens E."/>
            <person name="Fenner L."/>
            <person name="Roux V."/>
            <person name="Mallet M.N."/>
            <person name="Raoult D."/>
            <person name="Walker B."/>
            <person name="Young S."/>
            <person name="Zeng Q."/>
            <person name="Gargeya S."/>
            <person name="Fitzgerald M."/>
            <person name="Haas B."/>
            <person name="Abouelleil A."/>
            <person name="Allen A.W."/>
            <person name="Alvarado L."/>
            <person name="Arachchi H.M."/>
            <person name="Berlin A.M."/>
            <person name="Chapman S.B."/>
            <person name="Gainer-Dewar J."/>
            <person name="Goldberg J."/>
            <person name="Griggs A."/>
            <person name="Gujja S."/>
            <person name="Hansen M."/>
            <person name="Howarth C."/>
            <person name="Imamovic A."/>
            <person name="Ireland A."/>
            <person name="Larimer J."/>
            <person name="McCowan C."/>
            <person name="Murphy C."/>
            <person name="Pearson M."/>
            <person name="Poon T.W."/>
            <person name="Priest M."/>
            <person name="Roberts A."/>
            <person name="Saif S."/>
            <person name="Shea T."/>
            <person name="Sisk P."/>
            <person name="Sykes S."/>
            <person name="Wortman J."/>
            <person name="Nusbaum C."/>
            <person name="Birren B."/>
        </authorList>
    </citation>
    <scope>NUCLEOTIDE SEQUENCE [LARGE SCALE GENOMIC DNA]</scope>
    <source>
        <strain evidence="11">B84634 / Timone 84634 / DSM 17679 / JCM 13223</strain>
    </source>
</reference>
<dbReference type="HOGENOM" id="CLU_036997_0_0_10"/>
<evidence type="ECO:0000313" key="11">
    <source>
        <dbReference type="Proteomes" id="UP000017831"/>
    </source>
</evidence>
<gene>
    <name evidence="10" type="ORF">HMPREF1534_03696</name>
</gene>
<evidence type="ECO:0000256" key="1">
    <source>
        <dbReference type="ARBA" id="ARBA00004651"/>
    </source>
</evidence>
<evidence type="ECO:0000313" key="10">
    <source>
        <dbReference type="EMBL" id="EOA52270.1"/>
    </source>
</evidence>
<feature type="transmembrane region" description="Helical" evidence="8">
    <location>
        <begin position="12"/>
        <end position="29"/>
    </location>
</feature>
<dbReference type="GO" id="GO:0016763">
    <property type="term" value="F:pentosyltransferase activity"/>
    <property type="evidence" value="ECO:0007669"/>
    <property type="project" value="TreeGrafter"/>
</dbReference>
<feature type="transmembrane region" description="Helical" evidence="8">
    <location>
        <begin position="87"/>
        <end position="107"/>
    </location>
</feature>
<evidence type="ECO:0000256" key="6">
    <source>
        <dbReference type="ARBA" id="ARBA00022989"/>
    </source>
</evidence>
<name>U6R7U5_9BACT</name>
<sequence>MKDKLLSKQGWVILLICIISFFINNRVVVPDIMEARNMVTAREMVHDGNWLVPTMNGDLRLEKPPLPTWLTAVAEMISPDNLALQRAMAGFAAILLVAFFYLTAVQVMRNKRYAFISTILLCTCYNIILMGRTASWDIYCHAFMMGAIYFLIRAFAAKACSWKDFTWAGVFMGLSFMSKGPVSFYALLLPFLISYCYIYRPSMKGKWKALAVMIVVCLIVGCWWYAFIYLFHGDAMSYVADKESAAWINRNVRPWYYYWSFFLETGVWAILLLSSLFLPLWSKEDRKRKEYLFPLLWMLSTVVLLSLLPEKKNRYLLPVLMSAAYTMGYLIIVWADRLRSPQASKADKAVYRVNAWLVAVVVAVLPIAGYWFVYRPGYVSLPTLAVLSVLIWGIAACLIRSAVRLQPIKLVGGVLILFLSAECFMLPLLGNVINNPEMKSVSRTRDLEELKDVPFYYNQKDELRIELVYAAGRKIRPLDMAHADSVKSVLPCAILTHGRAEEELPVKLLRSIDTTYIGQYDDNRWAKSSSRYNDKFVYHITLLKKK</sequence>
<feature type="domain" description="Glycosyltransferase RgtA/B/C/D-like" evidence="9">
    <location>
        <begin position="63"/>
        <end position="222"/>
    </location>
</feature>
<keyword evidence="6 8" id="KW-1133">Transmembrane helix</keyword>
<feature type="transmembrane region" description="Helical" evidence="8">
    <location>
        <begin position="210"/>
        <end position="231"/>
    </location>
</feature>
<dbReference type="PATRIC" id="fig|1121098.3.peg.3774"/>
<feature type="transmembrane region" description="Helical" evidence="8">
    <location>
        <begin position="379"/>
        <end position="398"/>
    </location>
</feature>
<evidence type="ECO:0000256" key="2">
    <source>
        <dbReference type="ARBA" id="ARBA00022475"/>
    </source>
</evidence>
<accession>U6R7U5</accession>
<evidence type="ECO:0000256" key="3">
    <source>
        <dbReference type="ARBA" id="ARBA00022676"/>
    </source>
</evidence>
<dbReference type="PANTHER" id="PTHR33908:SF3">
    <property type="entry name" value="UNDECAPRENYL PHOSPHATE-ALPHA-4-AMINO-4-DEOXY-L-ARABINOSE ARABINOSYL TRANSFERASE"/>
    <property type="match status" value="1"/>
</dbReference>
<dbReference type="InterPro" id="IPR050297">
    <property type="entry name" value="LipidA_mod_glycosyltrf_83"/>
</dbReference>
<dbReference type="OrthoDB" id="8353433at2"/>
<evidence type="ECO:0000256" key="5">
    <source>
        <dbReference type="ARBA" id="ARBA00022692"/>
    </source>
</evidence>
<feature type="transmembrane region" description="Helical" evidence="8">
    <location>
        <begin position="355"/>
        <end position="373"/>
    </location>
</feature>
<keyword evidence="2" id="KW-1003">Cell membrane</keyword>
<evidence type="ECO:0000256" key="8">
    <source>
        <dbReference type="SAM" id="Phobius"/>
    </source>
</evidence>
<protein>
    <recommendedName>
        <fullName evidence="9">Glycosyltransferase RgtA/B/C/D-like domain-containing protein</fullName>
    </recommendedName>
</protein>
<feature type="transmembrane region" description="Helical" evidence="8">
    <location>
        <begin position="138"/>
        <end position="156"/>
    </location>
</feature>
<comment type="subcellular location">
    <subcellularLocation>
        <location evidence="1">Cell membrane</location>
        <topology evidence="1">Multi-pass membrane protein</topology>
    </subcellularLocation>
</comment>
<feature type="transmembrane region" description="Helical" evidence="8">
    <location>
        <begin position="291"/>
        <end position="309"/>
    </location>
</feature>
<dbReference type="Pfam" id="PF13231">
    <property type="entry name" value="PMT_2"/>
    <property type="match status" value="1"/>
</dbReference>
<evidence type="ECO:0000256" key="7">
    <source>
        <dbReference type="ARBA" id="ARBA00023136"/>
    </source>
</evidence>
<evidence type="ECO:0000256" key="4">
    <source>
        <dbReference type="ARBA" id="ARBA00022679"/>
    </source>
</evidence>
<dbReference type="GO" id="GO:0009103">
    <property type="term" value="P:lipopolysaccharide biosynthetic process"/>
    <property type="evidence" value="ECO:0007669"/>
    <property type="project" value="UniProtKB-ARBA"/>
</dbReference>
<evidence type="ECO:0000259" key="9">
    <source>
        <dbReference type="Pfam" id="PF13231"/>
    </source>
</evidence>
<keyword evidence="4" id="KW-0808">Transferase</keyword>